<dbReference type="Gene3D" id="3.50.50.60">
    <property type="entry name" value="FAD/NAD(P)-binding domain"/>
    <property type="match status" value="1"/>
</dbReference>
<dbReference type="PRINTS" id="PR00469">
    <property type="entry name" value="PNDRDTASEII"/>
</dbReference>
<accession>A0A8J3IUV0</accession>
<protein>
    <submittedName>
        <fullName evidence="2">Monooxygenase</fullName>
    </submittedName>
</protein>
<organism evidence="2 3">
    <name type="scientific">Reticulibacter mediterranei</name>
    <dbReference type="NCBI Taxonomy" id="2778369"/>
    <lineage>
        <taxon>Bacteria</taxon>
        <taxon>Bacillati</taxon>
        <taxon>Chloroflexota</taxon>
        <taxon>Ktedonobacteria</taxon>
        <taxon>Ktedonobacterales</taxon>
        <taxon>Reticulibacteraceae</taxon>
        <taxon>Reticulibacter</taxon>
    </lineage>
</organism>
<dbReference type="PANTHER" id="PTHR43539">
    <property type="entry name" value="FLAVIN-BINDING MONOOXYGENASE-LIKE PROTEIN (AFU_ORTHOLOGUE AFUA_4G09220)"/>
    <property type="match status" value="1"/>
</dbReference>
<evidence type="ECO:0000313" key="3">
    <source>
        <dbReference type="Proteomes" id="UP000597444"/>
    </source>
</evidence>
<dbReference type="RefSeq" id="WP_220209054.1">
    <property type="nucleotide sequence ID" value="NZ_BNJK01000002.1"/>
</dbReference>
<keyword evidence="3" id="KW-1185">Reference proteome</keyword>
<dbReference type="GO" id="GO:0050660">
    <property type="term" value="F:flavin adenine dinucleotide binding"/>
    <property type="evidence" value="ECO:0007669"/>
    <property type="project" value="TreeGrafter"/>
</dbReference>
<proteinExistence type="predicted"/>
<dbReference type="InterPro" id="IPR036188">
    <property type="entry name" value="FAD/NAD-bd_sf"/>
</dbReference>
<dbReference type="AlphaFoldDB" id="A0A8J3IUV0"/>
<sequence length="408" mass="45961">MNVSLDRQQQQNTYNSTYYDAVVVGAGPYGLSIAAHLDGAGLKVAVFGKPLALWRDHMPEGMLLRSFWWASNLSDPEKRYTLGRYLREQGQQAHDPTSREMFIEYGCWFQRHAVPMLDETYVKHIERQGQLFTVRLVDGRVIQSHAVVMAPGLYYYIHRPPEYQHLSPELVSHTCDHRTLSQFAGKRVVIVGGGQSALETAALLHEADGEVEVVARSLLHWLPPESTSIPFIIRQLRAPKVGLGYGWMNWALEHIPYMFYSFPRSTKDRMLATFHGPAGAWWLKDRIVGKVPVHERRQVEKVEEADGGVRLRLSDQTTLEADHVLLATGYRADIKRLPMLSPSLLAAIQTYMDAPALNSYFESSVPGLHFVGFTAARSAGPFYRFVVGTRASAVRVAASIERSVAQRK</sequence>
<dbReference type="InterPro" id="IPR050982">
    <property type="entry name" value="Auxin_biosynth/cation_transpt"/>
</dbReference>
<dbReference type="SUPFAM" id="SSF51905">
    <property type="entry name" value="FAD/NAD(P)-binding domain"/>
    <property type="match status" value="1"/>
</dbReference>
<keyword evidence="2" id="KW-0503">Monooxygenase</keyword>
<keyword evidence="1" id="KW-0560">Oxidoreductase</keyword>
<evidence type="ECO:0000256" key="1">
    <source>
        <dbReference type="ARBA" id="ARBA00023002"/>
    </source>
</evidence>
<dbReference type="Pfam" id="PF13738">
    <property type="entry name" value="Pyr_redox_3"/>
    <property type="match status" value="1"/>
</dbReference>
<gene>
    <name evidence="2" type="ORF">KSF_083470</name>
</gene>
<dbReference type="PRINTS" id="PR00368">
    <property type="entry name" value="FADPNR"/>
</dbReference>
<reference evidence="2" key="1">
    <citation type="submission" date="2020-10" db="EMBL/GenBank/DDBJ databases">
        <title>Taxonomic study of unclassified bacteria belonging to the class Ktedonobacteria.</title>
        <authorList>
            <person name="Yabe S."/>
            <person name="Wang C.M."/>
            <person name="Zheng Y."/>
            <person name="Sakai Y."/>
            <person name="Cavaletti L."/>
            <person name="Monciardini P."/>
            <person name="Donadio S."/>
        </authorList>
    </citation>
    <scope>NUCLEOTIDE SEQUENCE</scope>
    <source>
        <strain evidence="2">ID150040</strain>
    </source>
</reference>
<dbReference type="EMBL" id="BNJK01000002">
    <property type="protein sequence ID" value="GHO98299.1"/>
    <property type="molecule type" value="Genomic_DNA"/>
</dbReference>
<comment type="caution">
    <text evidence="2">The sequence shown here is derived from an EMBL/GenBank/DDBJ whole genome shotgun (WGS) entry which is preliminary data.</text>
</comment>
<name>A0A8J3IUV0_9CHLR</name>
<dbReference type="Proteomes" id="UP000597444">
    <property type="component" value="Unassembled WGS sequence"/>
</dbReference>
<dbReference type="PANTHER" id="PTHR43539:SF78">
    <property type="entry name" value="FLAVIN-CONTAINING MONOOXYGENASE"/>
    <property type="match status" value="1"/>
</dbReference>
<dbReference type="GO" id="GO:0004497">
    <property type="term" value="F:monooxygenase activity"/>
    <property type="evidence" value="ECO:0007669"/>
    <property type="project" value="UniProtKB-KW"/>
</dbReference>
<evidence type="ECO:0000313" key="2">
    <source>
        <dbReference type="EMBL" id="GHO98299.1"/>
    </source>
</evidence>